<dbReference type="EC" id="1.3.99.-" evidence="14"/>
<keyword evidence="17" id="KW-1185">Reference proteome</keyword>
<keyword evidence="5 14" id="KW-1003">Cell membrane</keyword>
<sequence length="148" mass="16338">MLWVLSLHIIFLTIWVAGAYYVPVVLAGAGRHENKFTDPPAGIDSMARFVYTHIATPAALISITAGSVVFWLNQSAEFWLIAKLTLVTMMAACQASMGLLIIRVERKEYAKVRVLSYSLIVLLSLLIAAILWIVLAKPAIPESLPWTL</sequence>
<name>A0A552X023_9GAMM</name>
<accession>A0A552X023</accession>
<feature type="transmembrane region" description="Helical" evidence="15">
    <location>
        <begin position="114"/>
        <end position="135"/>
    </location>
</feature>
<evidence type="ECO:0000313" key="16">
    <source>
        <dbReference type="EMBL" id="TRW48411.1"/>
    </source>
</evidence>
<reference evidence="16 17" key="1">
    <citation type="submission" date="2019-07" db="EMBL/GenBank/DDBJ databases">
        <authorList>
            <person name="Yang M."/>
            <person name="Zhao D."/>
            <person name="Xiang H."/>
        </authorList>
    </citation>
    <scope>NUCLEOTIDE SEQUENCE [LARGE SCALE GENOMIC DNA]</scope>
    <source>
        <strain evidence="16 17">IM1326</strain>
    </source>
</reference>
<organism evidence="16 17">
    <name type="scientific">Aliidiomarina halalkaliphila</name>
    <dbReference type="NCBI Taxonomy" id="2593535"/>
    <lineage>
        <taxon>Bacteria</taxon>
        <taxon>Pseudomonadati</taxon>
        <taxon>Pseudomonadota</taxon>
        <taxon>Gammaproteobacteria</taxon>
        <taxon>Alteromonadales</taxon>
        <taxon>Idiomarinaceae</taxon>
        <taxon>Aliidiomarina</taxon>
    </lineage>
</organism>
<evidence type="ECO:0000256" key="9">
    <source>
        <dbReference type="ARBA" id="ARBA00022989"/>
    </source>
</evidence>
<comment type="function">
    <text evidence="14">Catalyzes the oxidation of protoporphyrinogen IX to protoporphyrin IX.</text>
</comment>
<evidence type="ECO:0000256" key="10">
    <source>
        <dbReference type="ARBA" id="ARBA00023002"/>
    </source>
</evidence>
<evidence type="ECO:0000256" key="5">
    <source>
        <dbReference type="ARBA" id="ARBA00022475"/>
    </source>
</evidence>
<gene>
    <name evidence="16" type="ORF">FM042_09555</name>
</gene>
<keyword evidence="10" id="KW-0560">Oxidoreductase</keyword>
<dbReference type="EMBL" id="VJWL01000003">
    <property type="protein sequence ID" value="TRW48411.1"/>
    <property type="molecule type" value="Genomic_DNA"/>
</dbReference>
<evidence type="ECO:0000256" key="1">
    <source>
        <dbReference type="ARBA" id="ARBA00004651"/>
    </source>
</evidence>
<evidence type="ECO:0000256" key="3">
    <source>
        <dbReference type="ARBA" id="ARBA00006501"/>
    </source>
</evidence>
<comment type="cofactor">
    <cofactor evidence="14">
        <name>heme b</name>
        <dbReference type="ChEBI" id="CHEBI:60344"/>
    </cofactor>
    <text evidence="14">Binds 1 heme b (iron(II)-protoporphyrin IX) group per subunit.</text>
</comment>
<feature type="transmembrane region" description="Helical" evidence="15">
    <location>
        <begin position="50"/>
        <end position="72"/>
    </location>
</feature>
<evidence type="ECO:0000256" key="7">
    <source>
        <dbReference type="ARBA" id="ARBA00022692"/>
    </source>
</evidence>
<keyword evidence="11 14" id="KW-0408">Iron</keyword>
<dbReference type="GO" id="GO:0005886">
    <property type="term" value="C:plasma membrane"/>
    <property type="evidence" value="ECO:0007669"/>
    <property type="project" value="UniProtKB-SubCell"/>
</dbReference>
<comment type="catalytic activity">
    <reaction evidence="13 14">
        <text>protoporphyrinogen IX + 3 A = protoporphyrin IX + 3 AH2</text>
        <dbReference type="Rhea" id="RHEA:62000"/>
        <dbReference type="ChEBI" id="CHEBI:13193"/>
        <dbReference type="ChEBI" id="CHEBI:17499"/>
        <dbReference type="ChEBI" id="CHEBI:57306"/>
        <dbReference type="ChEBI" id="CHEBI:57307"/>
    </reaction>
</comment>
<protein>
    <recommendedName>
        <fullName evidence="4 14">Protoporphyrinogen IX oxidase</fullName>
        <ecNumber evidence="14">1.3.99.-</ecNumber>
    </recommendedName>
</protein>
<feature type="transmembrane region" description="Helical" evidence="15">
    <location>
        <begin position="6"/>
        <end position="29"/>
    </location>
</feature>
<keyword evidence="7 15" id="KW-0812">Transmembrane</keyword>
<keyword evidence="6 14" id="KW-0349">Heme</keyword>
<dbReference type="Proteomes" id="UP000320359">
    <property type="component" value="Unassembled WGS sequence"/>
</dbReference>
<evidence type="ECO:0000256" key="13">
    <source>
        <dbReference type="ARBA" id="ARBA00048390"/>
    </source>
</evidence>
<dbReference type="Pfam" id="PF03653">
    <property type="entry name" value="UPF0093"/>
    <property type="match status" value="1"/>
</dbReference>
<keyword evidence="12 14" id="KW-0472">Membrane</keyword>
<proteinExistence type="inferred from homology"/>
<dbReference type="GO" id="GO:0070818">
    <property type="term" value="F:protoporphyrinogen oxidase activity"/>
    <property type="evidence" value="ECO:0007669"/>
    <property type="project" value="UniProtKB-UniRule"/>
</dbReference>
<dbReference type="GO" id="GO:0046872">
    <property type="term" value="F:metal ion binding"/>
    <property type="evidence" value="ECO:0007669"/>
    <property type="project" value="UniProtKB-UniRule"/>
</dbReference>
<dbReference type="RefSeq" id="WP_143236203.1">
    <property type="nucleotide sequence ID" value="NZ_VJWL01000003.1"/>
</dbReference>
<evidence type="ECO:0000256" key="11">
    <source>
        <dbReference type="ARBA" id="ARBA00023004"/>
    </source>
</evidence>
<evidence type="ECO:0000256" key="6">
    <source>
        <dbReference type="ARBA" id="ARBA00022617"/>
    </source>
</evidence>
<dbReference type="PIRSF" id="PIRSF004638">
    <property type="entry name" value="UCP004638"/>
    <property type="match status" value="1"/>
</dbReference>
<evidence type="ECO:0000256" key="15">
    <source>
        <dbReference type="SAM" id="Phobius"/>
    </source>
</evidence>
<dbReference type="AlphaFoldDB" id="A0A552X023"/>
<evidence type="ECO:0000313" key="17">
    <source>
        <dbReference type="Proteomes" id="UP000320359"/>
    </source>
</evidence>
<dbReference type="PANTHER" id="PTHR40255:SF1">
    <property type="entry name" value="PROTOPORPHYRINOGEN IX OXIDASE"/>
    <property type="match status" value="1"/>
</dbReference>
<comment type="subcellular location">
    <subcellularLocation>
        <location evidence="1">Cell membrane</location>
        <topology evidence="1">Multi-pass membrane protein</topology>
    </subcellularLocation>
</comment>
<keyword evidence="8 14" id="KW-0479">Metal-binding</keyword>
<dbReference type="UniPathway" id="UPA00251">
    <property type="reaction ID" value="UER00324"/>
</dbReference>
<evidence type="ECO:0000256" key="4">
    <source>
        <dbReference type="ARBA" id="ARBA00017504"/>
    </source>
</evidence>
<comment type="pathway">
    <text evidence="2 14">Porphyrin-containing compound metabolism; protoporphyrin-IX biosynthesis; protoporphyrin-IX from protoporphyrinogen-IX: step 1/1.</text>
</comment>
<dbReference type="GO" id="GO:0006782">
    <property type="term" value="P:protoporphyrinogen IX biosynthetic process"/>
    <property type="evidence" value="ECO:0007669"/>
    <property type="project" value="UniProtKB-UniRule"/>
</dbReference>
<feature type="transmembrane region" description="Helical" evidence="15">
    <location>
        <begin position="78"/>
        <end position="102"/>
    </location>
</feature>
<dbReference type="InterPro" id="IPR005265">
    <property type="entry name" value="HemJ-like"/>
</dbReference>
<evidence type="ECO:0000256" key="14">
    <source>
        <dbReference type="PIRNR" id="PIRNR004638"/>
    </source>
</evidence>
<dbReference type="PANTHER" id="PTHR40255">
    <property type="entry name" value="UPF0093 MEMBRANE PROTEIN SLR1790"/>
    <property type="match status" value="1"/>
</dbReference>
<comment type="caution">
    <text evidence="16">The sequence shown here is derived from an EMBL/GenBank/DDBJ whole genome shotgun (WGS) entry which is preliminary data.</text>
</comment>
<keyword evidence="9 15" id="KW-1133">Transmembrane helix</keyword>
<evidence type="ECO:0000256" key="12">
    <source>
        <dbReference type="ARBA" id="ARBA00023136"/>
    </source>
</evidence>
<comment type="similarity">
    <text evidence="3 14">Belongs to the HemJ family.</text>
</comment>
<evidence type="ECO:0000256" key="2">
    <source>
        <dbReference type="ARBA" id="ARBA00005073"/>
    </source>
</evidence>
<dbReference type="OrthoDB" id="5770094at2"/>
<evidence type="ECO:0000256" key="8">
    <source>
        <dbReference type="ARBA" id="ARBA00022723"/>
    </source>
</evidence>